<protein>
    <submittedName>
        <fullName evidence="2">Unannotated protein</fullName>
    </submittedName>
</protein>
<evidence type="ECO:0000313" key="2">
    <source>
        <dbReference type="EMBL" id="CAB4874481.1"/>
    </source>
</evidence>
<keyword evidence="1" id="KW-0812">Transmembrane</keyword>
<feature type="transmembrane region" description="Helical" evidence="1">
    <location>
        <begin position="69"/>
        <end position="90"/>
    </location>
</feature>
<feature type="transmembrane region" description="Helical" evidence="1">
    <location>
        <begin position="7"/>
        <end position="26"/>
    </location>
</feature>
<sequence length="424" mass="44536">MKRLSSLGWTFAVGPLFAFSLLGFTLQEKSHGGGVAALLLAGLVVLGSLSAQRRIRTRGAVNHWAFDELVLTIGYGLLAASMPLVVGMYGGVHELNGDPFPIGWTGVASLVALLCVIAVVLLVGKETKVTIRSESVVAVTSLVLTTIGVIVAVAVVVQGGLSGNQIRLFTFQGVPWHSVCAGVALAVPLFFGAEYSVTHSAELGDDAKRWSRPNVLWLIAFLVLLQYSGAIGTAVTWMDPPALSPLANTYLGGSARGVAWFSVVMSGLLYSVLLAVLFANRLAVHGASRLVRSVTVSVMLASTLLASMSIATDFRIDKSTGTYAALSVFLNVSSVGGALLVAGLAVGCLRAIFVTRSLKMGTVEYFPSIVGLLGLSLTFYGYFWRGVTSAPMARSELLTIVGGAIAVVALVSWRRTLRSSEVAQ</sequence>
<feature type="transmembrane region" description="Helical" evidence="1">
    <location>
        <begin position="395"/>
        <end position="413"/>
    </location>
</feature>
<organism evidence="2">
    <name type="scientific">freshwater metagenome</name>
    <dbReference type="NCBI Taxonomy" id="449393"/>
    <lineage>
        <taxon>unclassified sequences</taxon>
        <taxon>metagenomes</taxon>
        <taxon>ecological metagenomes</taxon>
    </lineage>
</organism>
<keyword evidence="1" id="KW-1133">Transmembrane helix</keyword>
<feature type="transmembrane region" description="Helical" evidence="1">
    <location>
        <begin position="32"/>
        <end position="49"/>
    </location>
</feature>
<feature type="transmembrane region" description="Helical" evidence="1">
    <location>
        <begin position="290"/>
        <end position="311"/>
    </location>
</feature>
<proteinExistence type="predicted"/>
<feature type="transmembrane region" description="Helical" evidence="1">
    <location>
        <begin position="323"/>
        <end position="353"/>
    </location>
</feature>
<reference evidence="2" key="1">
    <citation type="submission" date="2020-05" db="EMBL/GenBank/DDBJ databases">
        <authorList>
            <person name="Chiriac C."/>
            <person name="Salcher M."/>
            <person name="Ghai R."/>
            <person name="Kavagutti S V."/>
        </authorList>
    </citation>
    <scope>NUCLEOTIDE SEQUENCE</scope>
</reference>
<feature type="transmembrane region" description="Helical" evidence="1">
    <location>
        <begin position="365"/>
        <end position="383"/>
    </location>
</feature>
<feature type="transmembrane region" description="Helical" evidence="1">
    <location>
        <begin position="102"/>
        <end position="124"/>
    </location>
</feature>
<dbReference type="EMBL" id="CAFBLN010000043">
    <property type="protein sequence ID" value="CAB4874481.1"/>
    <property type="molecule type" value="Genomic_DNA"/>
</dbReference>
<name>A0A6J7DV39_9ZZZZ</name>
<evidence type="ECO:0000256" key="1">
    <source>
        <dbReference type="SAM" id="Phobius"/>
    </source>
</evidence>
<accession>A0A6J7DV39</accession>
<feature type="transmembrane region" description="Helical" evidence="1">
    <location>
        <begin position="258"/>
        <end position="278"/>
    </location>
</feature>
<feature type="transmembrane region" description="Helical" evidence="1">
    <location>
        <begin position="176"/>
        <end position="195"/>
    </location>
</feature>
<dbReference type="AlphaFoldDB" id="A0A6J7DV39"/>
<feature type="transmembrane region" description="Helical" evidence="1">
    <location>
        <begin position="215"/>
        <end position="238"/>
    </location>
</feature>
<feature type="transmembrane region" description="Helical" evidence="1">
    <location>
        <begin position="136"/>
        <end position="156"/>
    </location>
</feature>
<gene>
    <name evidence="2" type="ORF">UFOPK3381_00996</name>
</gene>
<keyword evidence="1" id="KW-0472">Membrane</keyword>